<evidence type="ECO:0000256" key="3">
    <source>
        <dbReference type="ARBA" id="ARBA00006427"/>
    </source>
</evidence>
<dbReference type="InterPro" id="IPR011989">
    <property type="entry name" value="ARM-like"/>
</dbReference>
<dbReference type="Proteomes" id="UP000092666">
    <property type="component" value="Unassembled WGS sequence"/>
</dbReference>
<dbReference type="GO" id="GO:0120330">
    <property type="term" value="C:rixosome complex"/>
    <property type="evidence" value="ECO:0007669"/>
    <property type="project" value="UniProtKB-UniRule"/>
</dbReference>
<dbReference type="PANTHER" id="PTHR16056:SF2">
    <property type="entry name" value="TESTIS-EXPRESSED PROTEIN 10"/>
    <property type="match status" value="1"/>
</dbReference>
<dbReference type="AlphaFoldDB" id="A0A1B9GQZ2"/>
<dbReference type="PANTHER" id="PTHR16056">
    <property type="entry name" value="REGULATOR OF MICROTUBULE DYNAMICS PROTEIN"/>
    <property type="match status" value="1"/>
</dbReference>
<gene>
    <name evidence="7" type="ORF">I316_04837</name>
</gene>
<feature type="domain" description="Pre-rRNA-processing protein Ipi1 N-terminal" evidence="6">
    <location>
        <begin position="147"/>
        <end position="193"/>
    </location>
</feature>
<dbReference type="InterPro" id="IPR024679">
    <property type="entry name" value="Ipi1_N"/>
</dbReference>
<protein>
    <recommendedName>
        <fullName evidence="5">Pre-rRNA-processing protein</fullName>
    </recommendedName>
</protein>
<sequence>MPKATKKKKEKVADFTKAKLKLGKGKKQASNATDTSFKARSIALPGQEALNRSLLVAEGSSGGPSEPTTANGLTLDDLLIRFRHPNAVVRKEAIGGVKEILMIRISKEIGKVLRALGGLVSDEDATVRKALIGILSWYLPQIPVPALSPHLPLLVLQTSSALSHIFPEIRLDACKLVHLLLTHVPTHVVGSWPRQPSNILEGLRLAVGLGGEKGVNSQIGRLTGGAKLVTLRAMAEFVRKGLDADEGQKEEWLEGWIEQERVSRSATKAPEKAVREEPTLEGLQEEGWVVRGTWDVNEHIEESWELGRIAAQGNQEVENGVSNVLSQLYIQLHPLLLSTFLESAPTAFSPSLGSFASASSTEDIPLALCTTTATLTHLLGRSILASTKASSSGSTTSDTYLSAEMKEARGCVSDFLKRMAAWFPFHASASASSTSGLRATTTAATLAPSGLTPAFELSLVYANLAMLLTPRPVELAYPKELTRGKKEVGWRERVKAIEIAWNDMREREKGGNAKSKGKGKANGADHWAMEEVAEWVVDILSPKKDVFAQSTLTPAAYSALLPIIFALITRPPPSSTSAQEEEEDIPMLVGTAFLSHLSRQASTSAIRSIGDGFLVSLIVVHEQRYPRYPFFVLPTSKGGKKFRAAIQAWFEGLPKVLWELGVRDPKATRGLLEFLLYLGLRGKGALMMPFSLLDPETFPLITSKLSPFFYLSHPTKGAIQGPWAKFPQSIDQGQDNIKLKKLGLDVARVWSEWSTDGKLGDAAGRAVRGSGLEDYWAR</sequence>
<dbReference type="SUPFAM" id="SSF48371">
    <property type="entry name" value="ARM repeat"/>
    <property type="match status" value="1"/>
</dbReference>
<comment type="subcellular location">
    <subcellularLocation>
        <location evidence="2 5">Nucleus</location>
    </subcellularLocation>
</comment>
<keyword evidence="4 5" id="KW-0539">Nucleus</keyword>
<evidence type="ECO:0000313" key="7">
    <source>
        <dbReference type="EMBL" id="OCF33417.1"/>
    </source>
</evidence>
<evidence type="ECO:0000259" key="6">
    <source>
        <dbReference type="Pfam" id="PF12333"/>
    </source>
</evidence>
<name>A0A1B9GQZ2_9TREE</name>
<dbReference type="GO" id="GO:0005634">
    <property type="term" value="C:nucleus"/>
    <property type="evidence" value="ECO:0007669"/>
    <property type="project" value="UniProtKB-SubCell"/>
</dbReference>
<comment type="similarity">
    <text evidence="3 5">Belongs to the IPI1/TEX10 family.</text>
</comment>
<keyword evidence="5" id="KW-0698">rRNA processing</keyword>
<dbReference type="EMBL" id="KI669505">
    <property type="protein sequence ID" value="OCF33417.1"/>
    <property type="molecule type" value="Genomic_DNA"/>
</dbReference>
<proteinExistence type="inferred from homology"/>
<evidence type="ECO:0000313" key="8">
    <source>
        <dbReference type="Proteomes" id="UP000092666"/>
    </source>
</evidence>
<dbReference type="InterPro" id="IPR016024">
    <property type="entry name" value="ARM-type_fold"/>
</dbReference>
<dbReference type="Gene3D" id="1.25.10.10">
    <property type="entry name" value="Leucine-rich Repeat Variant"/>
    <property type="match status" value="1"/>
</dbReference>
<keyword evidence="8" id="KW-1185">Reference proteome</keyword>
<keyword evidence="5" id="KW-0690">Ribosome biogenesis</keyword>
<dbReference type="GO" id="GO:0006364">
    <property type="term" value="P:rRNA processing"/>
    <property type="evidence" value="ECO:0007669"/>
    <property type="project" value="UniProtKB-UniRule"/>
</dbReference>
<accession>A0A1B9GQZ2</accession>
<evidence type="ECO:0000256" key="1">
    <source>
        <dbReference type="ARBA" id="ARBA00002355"/>
    </source>
</evidence>
<evidence type="ECO:0000256" key="4">
    <source>
        <dbReference type="ARBA" id="ARBA00023242"/>
    </source>
</evidence>
<evidence type="ECO:0000256" key="5">
    <source>
        <dbReference type="RuleBase" id="RU368021"/>
    </source>
</evidence>
<evidence type="ECO:0000256" key="2">
    <source>
        <dbReference type="ARBA" id="ARBA00004123"/>
    </source>
</evidence>
<dbReference type="STRING" id="1296120.A0A1B9GQZ2"/>
<comment type="function">
    <text evidence="1 5">Component of the RIX1 complex required for processing of ITS2 sequences from 35S pre-rRNA.</text>
</comment>
<comment type="subunit">
    <text evidence="5">Component of the RIX1 complex.</text>
</comment>
<dbReference type="Pfam" id="PF12333">
    <property type="entry name" value="Ipi1_N"/>
    <property type="match status" value="1"/>
</dbReference>
<organism evidence="7 8">
    <name type="scientific">Kwoniella heveanensis BCC8398</name>
    <dbReference type="NCBI Taxonomy" id="1296120"/>
    <lineage>
        <taxon>Eukaryota</taxon>
        <taxon>Fungi</taxon>
        <taxon>Dikarya</taxon>
        <taxon>Basidiomycota</taxon>
        <taxon>Agaricomycotina</taxon>
        <taxon>Tremellomycetes</taxon>
        <taxon>Tremellales</taxon>
        <taxon>Cryptococcaceae</taxon>
        <taxon>Kwoniella</taxon>
    </lineage>
</organism>
<reference evidence="7 8" key="1">
    <citation type="submission" date="2013-07" db="EMBL/GenBank/DDBJ databases">
        <title>The Genome Sequence of Cryptococcus heveanensis BCC8398.</title>
        <authorList>
            <consortium name="The Broad Institute Genome Sequencing Platform"/>
            <person name="Cuomo C."/>
            <person name="Litvintseva A."/>
            <person name="Chen Y."/>
            <person name="Heitman J."/>
            <person name="Sun S."/>
            <person name="Springer D."/>
            <person name="Dromer F."/>
            <person name="Young S.K."/>
            <person name="Zeng Q."/>
            <person name="Gargeya S."/>
            <person name="Fitzgerald M."/>
            <person name="Abouelleil A."/>
            <person name="Alvarado L."/>
            <person name="Berlin A.M."/>
            <person name="Chapman S.B."/>
            <person name="Dewar J."/>
            <person name="Goldberg J."/>
            <person name="Griggs A."/>
            <person name="Gujja S."/>
            <person name="Hansen M."/>
            <person name="Howarth C."/>
            <person name="Imamovic A."/>
            <person name="Larimer J."/>
            <person name="McCowan C."/>
            <person name="Murphy C."/>
            <person name="Pearson M."/>
            <person name="Priest M."/>
            <person name="Roberts A."/>
            <person name="Saif S."/>
            <person name="Shea T."/>
            <person name="Sykes S."/>
            <person name="Wortman J."/>
            <person name="Nusbaum C."/>
            <person name="Birren B."/>
        </authorList>
    </citation>
    <scope>NUCLEOTIDE SEQUENCE [LARGE SCALE GENOMIC DNA]</scope>
    <source>
        <strain evidence="7 8">BCC8398</strain>
    </source>
</reference>
<reference evidence="8" key="2">
    <citation type="submission" date="2013-12" db="EMBL/GenBank/DDBJ databases">
        <title>Evolution of pathogenesis and genome organization in the Tremellales.</title>
        <authorList>
            <person name="Cuomo C."/>
            <person name="Litvintseva A."/>
            <person name="Heitman J."/>
            <person name="Chen Y."/>
            <person name="Sun S."/>
            <person name="Springer D."/>
            <person name="Dromer F."/>
            <person name="Young S."/>
            <person name="Zeng Q."/>
            <person name="Chapman S."/>
            <person name="Gujja S."/>
            <person name="Saif S."/>
            <person name="Birren B."/>
        </authorList>
    </citation>
    <scope>NUCLEOTIDE SEQUENCE [LARGE SCALE GENOMIC DNA]</scope>
    <source>
        <strain evidence="8">BCC8398</strain>
    </source>
</reference>
<dbReference type="OrthoDB" id="361362at2759"/>